<dbReference type="Proteomes" id="UP001174932">
    <property type="component" value="Unassembled WGS sequence"/>
</dbReference>
<dbReference type="EMBL" id="JAUOZU010000006">
    <property type="protein sequence ID" value="MDO6963865.1"/>
    <property type="molecule type" value="Genomic_DNA"/>
</dbReference>
<comment type="caution">
    <text evidence="1">The sequence shown here is derived from an EMBL/GenBank/DDBJ whole genome shotgun (WGS) entry which is preliminary data.</text>
</comment>
<protein>
    <submittedName>
        <fullName evidence="1">DUF2259 domain-containing protein</fullName>
    </submittedName>
</protein>
<evidence type="ECO:0000313" key="1">
    <source>
        <dbReference type="EMBL" id="MDO6963865.1"/>
    </source>
</evidence>
<proteinExistence type="predicted"/>
<sequence>MSLHRFATRRLKPLIKPAHRAKRLAMALIATVALVPLQAVAGDVAQLNVLGYSPDGRIFAFEEFGVQDGSGFGYSNIYFIDTVTDRYLKGTPLRHRVEEEQSLAKARLMAHANAEALAKTHRLGEDPGFIVASNPITEVDSNASVVRFRTYPASPAFGPIYSLTLVQKPFPPSKACANMVGEYRGFKLLSGGEVPGTGDRIVHDDAQVPASRVCPNDYRIGAVVTSQSGKGPAMALITVSTFGFEGNDLRWIAVPVKVDSP</sequence>
<dbReference type="InterPro" id="IPR018725">
    <property type="entry name" value="DUF2259_secreted"/>
</dbReference>
<organism evidence="1 2">
    <name type="scientific">Rhizobium alvei</name>
    <dbReference type="NCBI Taxonomy" id="1132659"/>
    <lineage>
        <taxon>Bacteria</taxon>
        <taxon>Pseudomonadati</taxon>
        <taxon>Pseudomonadota</taxon>
        <taxon>Alphaproteobacteria</taxon>
        <taxon>Hyphomicrobiales</taxon>
        <taxon>Rhizobiaceae</taxon>
        <taxon>Rhizobium/Agrobacterium group</taxon>
        <taxon>Rhizobium</taxon>
    </lineage>
</organism>
<dbReference type="Pfam" id="PF10016">
    <property type="entry name" value="DUF2259"/>
    <property type="match status" value="1"/>
</dbReference>
<gene>
    <name evidence="1" type="ORF">Q4481_07835</name>
</gene>
<dbReference type="RefSeq" id="WP_304375772.1">
    <property type="nucleotide sequence ID" value="NZ_JAUOZU010000006.1"/>
</dbReference>
<reference evidence="1" key="2">
    <citation type="submission" date="2023-07" db="EMBL/GenBank/DDBJ databases">
        <authorList>
            <person name="Shen H."/>
        </authorList>
    </citation>
    <scope>NUCLEOTIDE SEQUENCE</scope>
    <source>
        <strain evidence="1">TNR-22</strain>
    </source>
</reference>
<keyword evidence="2" id="KW-1185">Reference proteome</keyword>
<evidence type="ECO:0000313" key="2">
    <source>
        <dbReference type="Proteomes" id="UP001174932"/>
    </source>
</evidence>
<accession>A0ABT8YKT3</accession>
<name>A0ABT8YKT3_9HYPH</name>
<reference evidence="1" key="1">
    <citation type="journal article" date="2015" name="Int. J. Syst. Evol. Microbiol.">
        <title>Rhizobium alvei sp. nov., isolated from a freshwater river.</title>
        <authorList>
            <person name="Sheu S.Y."/>
            <person name="Huang H.W."/>
            <person name="Young C.C."/>
            <person name="Chen W.M."/>
        </authorList>
    </citation>
    <scope>NUCLEOTIDE SEQUENCE</scope>
    <source>
        <strain evidence="1">TNR-22</strain>
    </source>
</reference>